<dbReference type="FunFam" id="3.40.50.300:FF:001091">
    <property type="entry name" value="Probable disease resistance protein At1g61300"/>
    <property type="match status" value="1"/>
</dbReference>
<dbReference type="Gene3D" id="1.20.5.4130">
    <property type="match status" value="1"/>
</dbReference>
<organism evidence="7 8">
    <name type="scientific">Hibiscus trionum</name>
    <name type="common">Flower of an hour</name>
    <dbReference type="NCBI Taxonomy" id="183268"/>
    <lineage>
        <taxon>Eukaryota</taxon>
        <taxon>Viridiplantae</taxon>
        <taxon>Streptophyta</taxon>
        <taxon>Embryophyta</taxon>
        <taxon>Tracheophyta</taxon>
        <taxon>Spermatophyta</taxon>
        <taxon>Magnoliopsida</taxon>
        <taxon>eudicotyledons</taxon>
        <taxon>Gunneridae</taxon>
        <taxon>Pentapetalae</taxon>
        <taxon>rosids</taxon>
        <taxon>malvids</taxon>
        <taxon>Malvales</taxon>
        <taxon>Malvaceae</taxon>
        <taxon>Malvoideae</taxon>
        <taxon>Hibiscus</taxon>
    </lineage>
</organism>
<dbReference type="GO" id="GO:0006952">
    <property type="term" value="P:defense response"/>
    <property type="evidence" value="ECO:0007669"/>
    <property type="project" value="UniProtKB-KW"/>
</dbReference>
<dbReference type="PRINTS" id="PR00364">
    <property type="entry name" value="DISEASERSIST"/>
</dbReference>
<dbReference type="Pfam" id="PF00931">
    <property type="entry name" value="NB-ARC"/>
    <property type="match status" value="1"/>
</dbReference>
<dbReference type="InterPro" id="IPR002182">
    <property type="entry name" value="NB-ARC"/>
</dbReference>
<proteinExistence type="predicted"/>
<evidence type="ECO:0000256" key="4">
    <source>
        <dbReference type="ARBA" id="ARBA00022840"/>
    </source>
</evidence>
<dbReference type="GO" id="GO:0043531">
    <property type="term" value="F:ADP binding"/>
    <property type="evidence" value="ECO:0007669"/>
    <property type="project" value="InterPro"/>
</dbReference>
<dbReference type="PANTHER" id="PTHR36766:SF67">
    <property type="entry name" value="DISEASE RESISTANCE PROTEIN RGA3"/>
    <property type="match status" value="1"/>
</dbReference>
<reference evidence="7" key="1">
    <citation type="submission" date="2023-05" db="EMBL/GenBank/DDBJ databases">
        <title>Genome and transcriptome analyses reveal genes involved in the formation of fine ridges on petal epidermal cells in Hibiscus trionum.</title>
        <authorList>
            <person name="Koshimizu S."/>
            <person name="Masuda S."/>
            <person name="Ishii T."/>
            <person name="Shirasu K."/>
            <person name="Hoshino A."/>
            <person name="Arita M."/>
        </authorList>
    </citation>
    <scope>NUCLEOTIDE SEQUENCE</scope>
    <source>
        <strain evidence="7">Hamamatsu line</strain>
    </source>
</reference>
<feature type="domain" description="Disease resistance N-terminal" evidence="6">
    <location>
        <begin position="11"/>
        <end position="96"/>
    </location>
</feature>
<comment type="caution">
    <text evidence="7">The sequence shown here is derived from an EMBL/GenBank/DDBJ whole genome shotgun (WGS) entry which is preliminary data.</text>
</comment>
<name>A0A9W7GTH5_HIBTR</name>
<evidence type="ECO:0000259" key="5">
    <source>
        <dbReference type="Pfam" id="PF00931"/>
    </source>
</evidence>
<keyword evidence="8" id="KW-1185">Reference proteome</keyword>
<dbReference type="InterPro" id="IPR042197">
    <property type="entry name" value="Apaf_helical"/>
</dbReference>
<dbReference type="GO" id="GO:0005524">
    <property type="term" value="F:ATP binding"/>
    <property type="evidence" value="ECO:0007669"/>
    <property type="project" value="UniProtKB-KW"/>
</dbReference>
<evidence type="ECO:0000256" key="1">
    <source>
        <dbReference type="ARBA" id="ARBA00022737"/>
    </source>
</evidence>
<dbReference type="Gene3D" id="3.40.50.300">
    <property type="entry name" value="P-loop containing nucleotide triphosphate hydrolases"/>
    <property type="match status" value="1"/>
</dbReference>
<dbReference type="InterPro" id="IPR041118">
    <property type="entry name" value="Rx_N"/>
</dbReference>
<dbReference type="Pfam" id="PF18052">
    <property type="entry name" value="Rx_N"/>
    <property type="match status" value="1"/>
</dbReference>
<dbReference type="CDD" id="cd14798">
    <property type="entry name" value="RX-CC_like"/>
    <property type="match status" value="1"/>
</dbReference>
<evidence type="ECO:0000256" key="3">
    <source>
        <dbReference type="ARBA" id="ARBA00022821"/>
    </source>
</evidence>
<evidence type="ECO:0000259" key="6">
    <source>
        <dbReference type="Pfam" id="PF18052"/>
    </source>
</evidence>
<keyword evidence="2" id="KW-0547">Nucleotide-binding</keyword>
<dbReference type="AlphaFoldDB" id="A0A9W7GTH5"/>
<dbReference type="Gene3D" id="1.10.8.430">
    <property type="entry name" value="Helical domain of apoptotic protease-activating factors"/>
    <property type="match status" value="1"/>
</dbReference>
<dbReference type="OrthoDB" id="2018467at2759"/>
<dbReference type="PANTHER" id="PTHR36766">
    <property type="entry name" value="PLANT BROAD-SPECTRUM MILDEW RESISTANCE PROTEIN RPW8"/>
    <property type="match status" value="1"/>
</dbReference>
<dbReference type="InterPro" id="IPR038005">
    <property type="entry name" value="RX-like_CC"/>
</dbReference>
<keyword evidence="3" id="KW-0611">Plant defense</keyword>
<evidence type="ECO:0008006" key="9">
    <source>
        <dbReference type="Google" id="ProtNLM"/>
    </source>
</evidence>
<gene>
    <name evidence="7" type="ORF">HRI_000049900</name>
</gene>
<keyword evidence="4" id="KW-0067">ATP-binding</keyword>
<evidence type="ECO:0000256" key="2">
    <source>
        <dbReference type="ARBA" id="ARBA00022741"/>
    </source>
</evidence>
<dbReference type="Proteomes" id="UP001165190">
    <property type="component" value="Unassembled WGS sequence"/>
</dbReference>
<sequence length="374" mass="43077">MAESFLASIATAVLEKLAPLIVNEVRSASSVKDDLGKLRESVRRIQAVLSDAERQQHQNQNLRLCMWKLRDIFYDAEDVIDGFKCEDLRKQVSRNSDLSLWNKRSARRFHGTFSIKMARKIKGINQRLSDLKTEWNNFGLRECTSDDSRHVFHRDTHSFVNSRDVIGRCEEKRKIIDLLMRPGDPVIPIVGMGGLGKTTLAQLVYNDTQVTRRFRKKMWVCVSKEFDLPKLLKLMIRSINPEERCDRAALDTLQNCLRGLLKNKRFLLVLDDVWNHNPERWAEFRDILSSMGGWFESKIIVTARSLTVASIMSSIDPIELKDLPHEDCLKLFKKLAFDDGDEQQHPNLMIIGEDIVKGCKGVPFAVRTFGNLLY</sequence>
<dbReference type="EMBL" id="BSYR01000002">
    <property type="protein sequence ID" value="GMI63806.1"/>
    <property type="molecule type" value="Genomic_DNA"/>
</dbReference>
<evidence type="ECO:0000313" key="7">
    <source>
        <dbReference type="EMBL" id="GMI63806.1"/>
    </source>
</evidence>
<accession>A0A9W7GTH5</accession>
<feature type="domain" description="NB-ARC" evidence="5">
    <location>
        <begin position="171"/>
        <end position="339"/>
    </location>
</feature>
<dbReference type="InterPro" id="IPR027417">
    <property type="entry name" value="P-loop_NTPase"/>
</dbReference>
<evidence type="ECO:0000313" key="8">
    <source>
        <dbReference type="Proteomes" id="UP001165190"/>
    </source>
</evidence>
<keyword evidence="1" id="KW-0677">Repeat</keyword>
<protein>
    <recommendedName>
        <fullName evidence="9">Disease resistance protein RGA3</fullName>
    </recommendedName>
</protein>
<dbReference type="SUPFAM" id="SSF52540">
    <property type="entry name" value="P-loop containing nucleoside triphosphate hydrolases"/>
    <property type="match status" value="1"/>
</dbReference>